<feature type="compositionally biased region" description="Polar residues" evidence="1">
    <location>
        <begin position="116"/>
        <end position="126"/>
    </location>
</feature>
<protein>
    <submittedName>
        <fullName evidence="2">Uncharacterized protein</fullName>
    </submittedName>
</protein>
<proteinExistence type="predicted"/>
<sequence length="193" mass="22080">MSTDEALSPRETVHNRNLLIFPLRMEPEVRQLNYAAGASDDPRQRLRSSKAAKNSISNKKKGTKKRKDNQKAPPTTSGKRNMHDQRQQLDNMSPNKAHEHHKSSTYPLHDNETKGFTKNHNVQSPKASDPKKDAPEIPTPDNTFEKRKPRFDSPPSYRKRRHENETEIEGKEETPKKKRISVAHQVGSLSSDD</sequence>
<feature type="region of interest" description="Disordered" evidence="1">
    <location>
        <begin position="34"/>
        <end position="193"/>
    </location>
</feature>
<dbReference type="Proteomes" id="UP001459277">
    <property type="component" value="Unassembled WGS sequence"/>
</dbReference>
<dbReference type="EMBL" id="JAZDWU010000010">
    <property type="protein sequence ID" value="KAK9989406.1"/>
    <property type="molecule type" value="Genomic_DNA"/>
</dbReference>
<evidence type="ECO:0000256" key="1">
    <source>
        <dbReference type="SAM" id="MobiDB-lite"/>
    </source>
</evidence>
<feature type="compositionally biased region" description="Basic and acidic residues" evidence="1">
    <location>
        <begin position="162"/>
        <end position="175"/>
    </location>
</feature>
<keyword evidence="3" id="KW-1185">Reference proteome</keyword>
<gene>
    <name evidence="2" type="ORF">SO802_029645</name>
</gene>
<evidence type="ECO:0000313" key="3">
    <source>
        <dbReference type="Proteomes" id="UP001459277"/>
    </source>
</evidence>
<evidence type="ECO:0000313" key="2">
    <source>
        <dbReference type="EMBL" id="KAK9989406.1"/>
    </source>
</evidence>
<comment type="caution">
    <text evidence="2">The sequence shown here is derived from an EMBL/GenBank/DDBJ whole genome shotgun (WGS) entry which is preliminary data.</text>
</comment>
<feature type="compositionally biased region" description="Basic residues" evidence="1">
    <location>
        <begin position="58"/>
        <end position="68"/>
    </location>
</feature>
<accession>A0AAW2BU81</accession>
<organism evidence="2 3">
    <name type="scientific">Lithocarpus litseifolius</name>
    <dbReference type="NCBI Taxonomy" id="425828"/>
    <lineage>
        <taxon>Eukaryota</taxon>
        <taxon>Viridiplantae</taxon>
        <taxon>Streptophyta</taxon>
        <taxon>Embryophyta</taxon>
        <taxon>Tracheophyta</taxon>
        <taxon>Spermatophyta</taxon>
        <taxon>Magnoliopsida</taxon>
        <taxon>eudicotyledons</taxon>
        <taxon>Gunneridae</taxon>
        <taxon>Pentapetalae</taxon>
        <taxon>rosids</taxon>
        <taxon>fabids</taxon>
        <taxon>Fagales</taxon>
        <taxon>Fagaceae</taxon>
        <taxon>Lithocarpus</taxon>
    </lineage>
</organism>
<dbReference type="AlphaFoldDB" id="A0AAW2BU81"/>
<reference evidence="2 3" key="1">
    <citation type="submission" date="2024-01" db="EMBL/GenBank/DDBJ databases">
        <title>A telomere-to-telomere, gap-free genome of sweet tea (Lithocarpus litseifolius).</title>
        <authorList>
            <person name="Zhou J."/>
        </authorList>
    </citation>
    <scope>NUCLEOTIDE SEQUENCE [LARGE SCALE GENOMIC DNA]</scope>
    <source>
        <strain evidence="2">Zhou-2022a</strain>
        <tissue evidence="2">Leaf</tissue>
    </source>
</reference>
<name>A0AAW2BU81_9ROSI</name>